<sequence>MSNRWGWKTGGGAKRSAATAGVFALAGLLAGCMTTDGPGVSMFGGAKPSDPVAIGSSPAEIALAAHDKADRGEQRSAIIDDLIARRAILPTSGPYAQVASAVLTANKGPAAAELRVARLKAEAKSKNWLPSIGPSLSLTSLGTLAASMLVEQVLFDNGKRKAERAHAAADVEIAAVGLSDEMNSRVYEGLTYYINAERAKAQAGVATKGLAQLQDYGRIMGLRVSGGLSDRSEERVIQAKIAEMQSALMADRDAATTALAELNAMVQVPITGLSGLGNLSAPTGNMDPLSVLKSSAEGRRTVAEAKMARAGLLPGLTASGNLGSGGLTGGLSIDTDNGIGFGMGASLAALKASEQVAAQRTDSARDDATRKIVALDREIATLKARETQGASVLEQTAGSLKMFTEQYKFGRRSLTELVDMFETFTRMEREQASLKYDIAILGLQTARVRGVLVDGVRM</sequence>
<dbReference type="GO" id="GO:1990281">
    <property type="term" value="C:efflux pump complex"/>
    <property type="evidence" value="ECO:0007669"/>
    <property type="project" value="TreeGrafter"/>
</dbReference>
<accession>A0A1H8C8Z3</accession>
<reference evidence="6 7" key="1">
    <citation type="submission" date="2016-10" db="EMBL/GenBank/DDBJ databases">
        <authorList>
            <person name="de Groot N.N."/>
        </authorList>
    </citation>
    <scope>NUCLEOTIDE SEQUENCE [LARGE SCALE GENOMIC DNA]</scope>
    <source>
        <strain evidence="6 7">CGMCC 1.10836</strain>
    </source>
</reference>
<protein>
    <submittedName>
        <fullName evidence="6">Outer membrane protein, adhesin transport system</fullName>
    </submittedName>
</protein>
<evidence type="ECO:0000256" key="2">
    <source>
        <dbReference type="ARBA" id="ARBA00022452"/>
    </source>
</evidence>
<evidence type="ECO:0000256" key="5">
    <source>
        <dbReference type="ARBA" id="ARBA00023237"/>
    </source>
</evidence>
<dbReference type="GO" id="GO:0015562">
    <property type="term" value="F:efflux transmembrane transporter activity"/>
    <property type="evidence" value="ECO:0007669"/>
    <property type="project" value="InterPro"/>
</dbReference>
<comment type="subcellular location">
    <subcellularLocation>
        <location evidence="1">Cell outer membrane</location>
    </subcellularLocation>
</comment>
<evidence type="ECO:0000256" key="4">
    <source>
        <dbReference type="ARBA" id="ARBA00023136"/>
    </source>
</evidence>
<dbReference type="PROSITE" id="PS51257">
    <property type="entry name" value="PROKAR_LIPOPROTEIN"/>
    <property type="match status" value="1"/>
</dbReference>
<keyword evidence="5" id="KW-0998">Cell outer membrane</keyword>
<dbReference type="STRING" id="1077947.SAMN05216227_1004106"/>
<keyword evidence="4" id="KW-0472">Membrane</keyword>
<organism evidence="6 7">
    <name type="scientific">Pseudorhodobacter antarcticus</name>
    <dbReference type="NCBI Taxonomy" id="1077947"/>
    <lineage>
        <taxon>Bacteria</taxon>
        <taxon>Pseudomonadati</taxon>
        <taxon>Pseudomonadota</taxon>
        <taxon>Alphaproteobacteria</taxon>
        <taxon>Rhodobacterales</taxon>
        <taxon>Paracoccaceae</taxon>
        <taxon>Pseudorhodobacter</taxon>
    </lineage>
</organism>
<evidence type="ECO:0000256" key="1">
    <source>
        <dbReference type="ARBA" id="ARBA00004442"/>
    </source>
</evidence>
<dbReference type="PANTHER" id="PTHR30026">
    <property type="entry name" value="OUTER MEMBRANE PROTEIN TOLC"/>
    <property type="match status" value="1"/>
</dbReference>
<dbReference type="EMBL" id="FOCO01000004">
    <property type="protein sequence ID" value="SEM91506.1"/>
    <property type="molecule type" value="Genomic_DNA"/>
</dbReference>
<keyword evidence="2" id="KW-1134">Transmembrane beta strand</keyword>
<name>A0A1H8C8Z3_9RHOB</name>
<keyword evidence="7" id="KW-1185">Reference proteome</keyword>
<evidence type="ECO:0000256" key="3">
    <source>
        <dbReference type="ARBA" id="ARBA00022692"/>
    </source>
</evidence>
<dbReference type="AlphaFoldDB" id="A0A1H8C8Z3"/>
<dbReference type="GO" id="GO:0015288">
    <property type="term" value="F:porin activity"/>
    <property type="evidence" value="ECO:0007669"/>
    <property type="project" value="TreeGrafter"/>
</dbReference>
<dbReference type="PANTHER" id="PTHR30026:SF20">
    <property type="entry name" value="OUTER MEMBRANE PROTEIN TOLC"/>
    <property type="match status" value="1"/>
</dbReference>
<keyword evidence="3" id="KW-0812">Transmembrane</keyword>
<proteinExistence type="predicted"/>
<dbReference type="SUPFAM" id="SSF56954">
    <property type="entry name" value="Outer membrane efflux proteins (OEP)"/>
    <property type="match status" value="1"/>
</dbReference>
<evidence type="ECO:0000313" key="7">
    <source>
        <dbReference type="Proteomes" id="UP000183002"/>
    </source>
</evidence>
<dbReference type="Proteomes" id="UP000183002">
    <property type="component" value="Unassembled WGS sequence"/>
</dbReference>
<dbReference type="GO" id="GO:0009279">
    <property type="term" value="C:cell outer membrane"/>
    <property type="evidence" value="ECO:0007669"/>
    <property type="project" value="UniProtKB-SubCell"/>
</dbReference>
<evidence type="ECO:0000313" key="6">
    <source>
        <dbReference type="EMBL" id="SEM91506.1"/>
    </source>
</evidence>
<dbReference type="Gene3D" id="1.20.1600.10">
    <property type="entry name" value="Outer membrane efflux proteins (OEP)"/>
    <property type="match status" value="1"/>
</dbReference>
<dbReference type="RefSeq" id="WP_050517989.1">
    <property type="nucleotide sequence ID" value="NZ_FOCO01000004.1"/>
</dbReference>
<dbReference type="InterPro" id="IPR051906">
    <property type="entry name" value="TolC-like"/>
</dbReference>
<gene>
    <name evidence="6" type="ORF">SAMN05216227_1004106</name>
</gene>